<sequence>MSNPLEKAHQTRNLPTTTLPAREVLHTAEAALRPLLQGIQTQEQLDTQRERIYDPPSLNPKGRPRTQRLTGPTEGRARGGGAGSSNGQRNRCGLCHQTGHNRTTCPTVRKE</sequence>
<dbReference type="EMBL" id="JADNYJ010000304">
    <property type="protein sequence ID" value="KAF8871472.1"/>
    <property type="molecule type" value="Genomic_DNA"/>
</dbReference>
<feature type="region of interest" description="Disordered" evidence="2">
    <location>
        <begin position="1"/>
        <end position="21"/>
    </location>
</feature>
<comment type="caution">
    <text evidence="3">The sequence shown here is derived from an EMBL/GenBank/DDBJ whole genome shotgun (WGS) entry which is preliminary data.</text>
</comment>
<feature type="compositionally biased region" description="Polar residues" evidence="2">
    <location>
        <begin position="98"/>
        <end position="111"/>
    </location>
</feature>
<dbReference type="Proteomes" id="UP000724874">
    <property type="component" value="Unassembled WGS sequence"/>
</dbReference>
<proteinExistence type="predicted"/>
<protein>
    <submittedName>
        <fullName evidence="3">Uncharacterized protein</fullName>
    </submittedName>
</protein>
<dbReference type="GO" id="GO:0006397">
    <property type="term" value="P:mRNA processing"/>
    <property type="evidence" value="ECO:0007669"/>
    <property type="project" value="UniProtKB-KW"/>
</dbReference>
<organism evidence="3 4">
    <name type="scientific">Gymnopilus junonius</name>
    <name type="common">Spectacular rustgill mushroom</name>
    <name type="synonym">Gymnopilus spectabilis subsp. junonius</name>
    <dbReference type="NCBI Taxonomy" id="109634"/>
    <lineage>
        <taxon>Eukaryota</taxon>
        <taxon>Fungi</taxon>
        <taxon>Dikarya</taxon>
        <taxon>Basidiomycota</taxon>
        <taxon>Agaricomycotina</taxon>
        <taxon>Agaricomycetes</taxon>
        <taxon>Agaricomycetidae</taxon>
        <taxon>Agaricales</taxon>
        <taxon>Agaricineae</taxon>
        <taxon>Hymenogastraceae</taxon>
        <taxon>Gymnopilus</taxon>
    </lineage>
</organism>
<feature type="region of interest" description="Disordered" evidence="2">
    <location>
        <begin position="34"/>
        <end position="111"/>
    </location>
</feature>
<dbReference type="GO" id="GO:0003676">
    <property type="term" value="F:nucleic acid binding"/>
    <property type="evidence" value="ECO:0007669"/>
    <property type="project" value="InterPro"/>
</dbReference>
<gene>
    <name evidence="3" type="ORF">CPB84DRAFT_1692184</name>
</gene>
<accession>A0A9P5N929</accession>
<reference evidence="3" key="1">
    <citation type="submission" date="2020-11" db="EMBL/GenBank/DDBJ databases">
        <authorList>
            <consortium name="DOE Joint Genome Institute"/>
            <person name="Ahrendt S."/>
            <person name="Riley R."/>
            <person name="Andreopoulos W."/>
            <person name="LaButti K."/>
            <person name="Pangilinan J."/>
            <person name="Ruiz-duenas F.J."/>
            <person name="Barrasa J.M."/>
            <person name="Sanchez-Garcia M."/>
            <person name="Camarero S."/>
            <person name="Miyauchi S."/>
            <person name="Serrano A."/>
            <person name="Linde D."/>
            <person name="Babiker R."/>
            <person name="Drula E."/>
            <person name="Ayuso-Fernandez I."/>
            <person name="Pacheco R."/>
            <person name="Padilla G."/>
            <person name="Ferreira P."/>
            <person name="Barriuso J."/>
            <person name="Kellner H."/>
            <person name="Castanera R."/>
            <person name="Alfaro M."/>
            <person name="Ramirez L."/>
            <person name="Pisabarro A.G."/>
            <person name="Kuo A."/>
            <person name="Tritt A."/>
            <person name="Lipzen A."/>
            <person name="He G."/>
            <person name="Yan M."/>
            <person name="Ng V."/>
            <person name="Cullen D."/>
            <person name="Martin F."/>
            <person name="Rosso M.-N."/>
            <person name="Henrissat B."/>
            <person name="Hibbett D."/>
            <person name="Martinez A.T."/>
            <person name="Grigoriev I.V."/>
        </authorList>
    </citation>
    <scope>NUCLEOTIDE SEQUENCE</scope>
    <source>
        <strain evidence="3">AH 44721</strain>
    </source>
</reference>
<evidence type="ECO:0000313" key="4">
    <source>
        <dbReference type="Proteomes" id="UP000724874"/>
    </source>
</evidence>
<evidence type="ECO:0000256" key="2">
    <source>
        <dbReference type="SAM" id="MobiDB-lite"/>
    </source>
</evidence>
<dbReference type="AlphaFoldDB" id="A0A9P5N929"/>
<dbReference type="SUPFAM" id="SSF57756">
    <property type="entry name" value="Retrovirus zinc finger-like domains"/>
    <property type="match status" value="1"/>
</dbReference>
<keyword evidence="4" id="KW-1185">Reference proteome</keyword>
<name>A0A9P5N929_GYMJU</name>
<dbReference type="OrthoDB" id="3018493at2759"/>
<dbReference type="GO" id="GO:0008270">
    <property type="term" value="F:zinc ion binding"/>
    <property type="evidence" value="ECO:0007669"/>
    <property type="project" value="InterPro"/>
</dbReference>
<dbReference type="InterPro" id="IPR036875">
    <property type="entry name" value="Znf_CCHC_sf"/>
</dbReference>
<keyword evidence="1" id="KW-0507">mRNA processing</keyword>
<evidence type="ECO:0000256" key="1">
    <source>
        <dbReference type="ARBA" id="ARBA00022664"/>
    </source>
</evidence>
<evidence type="ECO:0000313" key="3">
    <source>
        <dbReference type="EMBL" id="KAF8871472.1"/>
    </source>
</evidence>